<dbReference type="PROSITE" id="PS51257">
    <property type="entry name" value="PROKAR_LIPOPROTEIN"/>
    <property type="match status" value="1"/>
</dbReference>
<dbReference type="Proteomes" id="UP000469724">
    <property type="component" value="Unassembled WGS sequence"/>
</dbReference>
<sequence>MKPWKRIVALSLAVVFVAGMLGCAGAHSPGSKQAEILKRMQTSHRNH</sequence>
<accession>A0A7K3NMK9</accession>
<feature type="region of interest" description="Disordered" evidence="1">
    <location>
        <begin position="26"/>
        <end position="47"/>
    </location>
</feature>
<dbReference type="RefSeq" id="WP_163302089.1">
    <property type="nucleotide sequence ID" value="NZ_JAAGRQ010000034.1"/>
</dbReference>
<evidence type="ECO:0000256" key="1">
    <source>
        <dbReference type="SAM" id="MobiDB-lite"/>
    </source>
</evidence>
<evidence type="ECO:0000313" key="3">
    <source>
        <dbReference type="Proteomes" id="UP000469724"/>
    </source>
</evidence>
<name>A0A7K3NMK9_9BACT</name>
<gene>
    <name evidence="2" type="ORF">G3N56_09840</name>
</gene>
<dbReference type="EMBL" id="JAAGRQ010000034">
    <property type="protein sequence ID" value="NDY57043.1"/>
    <property type="molecule type" value="Genomic_DNA"/>
</dbReference>
<comment type="caution">
    <text evidence="2">The sequence shown here is derived from an EMBL/GenBank/DDBJ whole genome shotgun (WGS) entry which is preliminary data.</text>
</comment>
<organism evidence="2 3">
    <name type="scientific">Desulfolutivibrio sulfodismutans</name>
    <dbReference type="NCBI Taxonomy" id="63561"/>
    <lineage>
        <taxon>Bacteria</taxon>
        <taxon>Pseudomonadati</taxon>
        <taxon>Thermodesulfobacteriota</taxon>
        <taxon>Desulfovibrionia</taxon>
        <taxon>Desulfovibrionales</taxon>
        <taxon>Desulfovibrionaceae</taxon>
        <taxon>Desulfolutivibrio</taxon>
    </lineage>
</organism>
<protein>
    <recommendedName>
        <fullName evidence="4">Lipoprotein</fullName>
    </recommendedName>
</protein>
<keyword evidence="3" id="KW-1185">Reference proteome</keyword>
<evidence type="ECO:0000313" key="2">
    <source>
        <dbReference type="EMBL" id="NDY57043.1"/>
    </source>
</evidence>
<dbReference type="AlphaFoldDB" id="A0A7K3NMK9"/>
<proteinExistence type="predicted"/>
<evidence type="ECO:0008006" key="4">
    <source>
        <dbReference type="Google" id="ProtNLM"/>
    </source>
</evidence>
<reference evidence="2 3" key="1">
    <citation type="submission" date="2020-02" db="EMBL/GenBank/DDBJ databases">
        <title>Comparative genomics of sulfur disproportionating microorganisms.</title>
        <authorList>
            <person name="Ward L.M."/>
            <person name="Bertran E."/>
            <person name="Johnston D.T."/>
        </authorList>
    </citation>
    <scope>NUCLEOTIDE SEQUENCE [LARGE SCALE GENOMIC DNA]</scope>
    <source>
        <strain evidence="2 3">DSM 3696</strain>
    </source>
</reference>